<dbReference type="Gene3D" id="3.40.50.300">
    <property type="entry name" value="P-loop containing nucleotide triphosphate hydrolases"/>
    <property type="match status" value="1"/>
</dbReference>
<dbReference type="RefSeq" id="WP_193782373.1">
    <property type="nucleotide sequence ID" value="NZ_JADDOJ010000156.1"/>
</dbReference>
<protein>
    <recommendedName>
        <fullName evidence="3">ATP-binding protein</fullName>
    </recommendedName>
</protein>
<dbReference type="SUPFAM" id="SSF52540">
    <property type="entry name" value="P-loop containing nucleoside triphosphate hydrolases"/>
    <property type="match status" value="1"/>
</dbReference>
<evidence type="ECO:0000313" key="1">
    <source>
        <dbReference type="EMBL" id="MBE7942829.1"/>
    </source>
</evidence>
<dbReference type="Proteomes" id="UP000715965">
    <property type="component" value="Unassembled WGS sequence"/>
</dbReference>
<evidence type="ECO:0000313" key="2">
    <source>
        <dbReference type="Proteomes" id="UP000715965"/>
    </source>
</evidence>
<proteinExistence type="predicted"/>
<gene>
    <name evidence="1" type="ORF">IM725_19865</name>
</gene>
<name>A0ABR9SLT4_9BURK</name>
<organism evidence="1 2">
    <name type="scientific">Ramlibacter aquaticus</name>
    <dbReference type="NCBI Taxonomy" id="2780094"/>
    <lineage>
        <taxon>Bacteria</taxon>
        <taxon>Pseudomonadati</taxon>
        <taxon>Pseudomonadota</taxon>
        <taxon>Betaproteobacteria</taxon>
        <taxon>Burkholderiales</taxon>
        <taxon>Comamonadaceae</taxon>
        <taxon>Ramlibacter</taxon>
    </lineage>
</organism>
<sequence>MLEGRYFNPDVYLETDSGRVFTPERSAAAFERAYADLERALLLASPGARLFVVVGVQGSGKTTWVREHAAVLGESAFFFDAALPRAIHRARAVGIAKTVGVSVVAVWIQATLEAALARNRMRRNDHRVPDSAIQSVHSIMERPSVAEGFEEVREVRT</sequence>
<dbReference type="EMBL" id="JADDOJ010000156">
    <property type="protein sequence ID" value="MBE7942829.1"/>
    <property type="molecule type" value="Genomic_DNA"/>
</dbReference>
<comment type="caution">
    <text evidence="1">The sequence shown here is derived from an EMBL/GenBank/DDBJ whole genome shotgun (WGS) entry which is preliminary data.</text>
</comment>
<accession>A0ABR9SLT4</accession>
<dbReference type="InterPro" id="IPR027417">
    <property type="entry name" value="P-loop_NTPase"/>
</dbReference>
<evidence type="ECO:0008006" key="3">
    <source>
        <dbReference type="Google" id="ProtNLM"/>
    </source>
</evidence>
<reference evidence="1 2" key="1">
    <citation type="submission" date="2020-10" db="EMBL/GenBank/DDBJ databases">
        <title>Draft genome of Ramlibacter aquaticus LMG 30558.</title>
        <authorList>
            <person name="Props R."/>
        </authorList>
    </citation>
    <scope>NUCLEOTIDE SEQUENCE [LARGE SCALE GENOMIC DNA]</scope>
    <source>
        <strain evidence="1 2">LMG 30558</strain>
    </source>
</reference>
<keyword evidence="2" id="KW-1185">Reference proteome</keyword>